<dbReference type="RefSeq" id="WP_106607555.1">
    <property type="nucleotide sequence ID" value="NZ_PYGJ01000002.1"/>
</dbReference>
<dbReference type="InterPro" id="IPR019546">
    <property type="entry name" value="TAT_signal_bac_arc"/>
</dbReference>
<dbReference type="InterPro" id="IPR032466">
    <property type="entry name" value="Metal_Hydrolase"/>
</dbReference>
<protein>
    <submittedName>
        <fullName evidence="1">Secreted protein</fullName>
    </submittedName>
</protein>
<dbReference type="EMBL" id="PYGJ01000002">
    <property type="protein sequence ID" value="PSL21376.1"/>
    <property type="molecule type" value="Genomic_DNA"/>
</dbReference>
<dbReference type="PROSITE" id="PS51318">
    <property type="entry name" value="TAT"/>
    <property type="match status" value="1"/>
</dbReference>
<gene>
    <name evidence="1" type="ORF">CLV88_102496</name>
</gene>
<dbReference type="Gene3D" id="3.20.20.140">
    <property type="entry name" value="Metal-dependent hydrolases"/>
    <property type="match status" value="1"/>
</dbReference>
<keyword evidence="2" id="KW-1185">Reference proteome</keyword>
<evidence type="ECO:0000313" key="1">
    <source>
        <dbReference type="EMBL" id="PSL21376.1"/>
    </source>
</evidence>
<dbReference type="OrthoDB" id="9804920at2"/>
<dbReference type="Pfam" id="PF01244">
    <property type="entry name" value="Peptidase_M19"/>
    <property type="match status" value="1"/>
</dbReference>
<dbReference type="GO" id="GO:0006508">
    <property type="term" value="P:proteolysis"/>
    <property type="evidence" value="ECO:0007669"/>
    <property type="project" value="InterPro"/>
</dbReference>
<dbReference type="PANTHER" id="PTHR10443:SF12">
    <property type="entry name" value="DIPEPTIDASE"/>
    <property type="match status" value="1"/>
</dbReference>
<proteinExistence type="predicted"/>
<dbReference type="InterPro" id="IPR008257">
    <property type="entry name" value="Pept_M19"/>
</dbReference>
<sequence>MQNRRAFLKTAGAAAALSATCGKMTWASEYSPVWESSDKAAQFLKEIVAIDSLNANFEQTATRPEMWDEYYTRALEAGITATGVTTAQGINDFDTFARETSYNLRKIAADDRFMVVRAAGDIRRAHEEGKYGFFWNSQSAEILNNQPDIYMPVAKSMGLGTMGLAYNERQRAGDGNFVLSPGPISAYGKTVVDAMQRHGVLVDTSHASEPTALSTIEYAKKMRPDLPVIETHSSAHALYSGYPEGEIRLRTSSDERIQAVADTGGVVSLCMLPFIMISPQTELTRPQDVVDRIDYMRDLTSIDNVGLSSDDGFDWSKIYEFGKSNPEQFDDGGLSAAVNKLATTGIGEAAKIYAAIIDEMWLRGYSDEDVKKVMGGNFSRIFEQVWG</sequence>
<accession>A0A2P8FI61</accession>
<dbReference type="GO" id="GO:0070573">
    <property type="term" value="F:metallodipeptidase activity"/>
    <property type="evidence" value="ECO:0007669"/>
    <property type="project" value="InterPro"/>
</dbReference>
<dbReference type="PANTHER" id="PTHR10443">
    <property type="entry name" value="MICROSOMAL DIPEPTIDASE"/>
    <property type="match status" value="1"/>
</dbReference>
<dbReference type="AlphaFoldDB" id="A0A2P8FI61"/>
<evidence type="ECO:0000313" key="2">
    <source>
        <dbReference type="Proteomes" id="UP000240418"/>
    </source>
</evidence>
<reference evidence="1 2" key="1">
    <citation type="submission" date="2018-03" db="EMBL/GenBank/DDBJ databases">
        <title>Genomic Encyclopedia of Archaeal and Bacterial Type Strains, Phase II (KMG-II): from individual species to whole genera.</title>
        <authorList>
            <person name="Goeker M."/>
        </authorList>
    </citation>
    <scope>NUCLEOTIDE SEQUENCE [LARGE SCALE GENOMIC DNA]</scope>
    <source>
        <strain evidence="1 2">DSM 100673</strain>
    </source>
</reference>
<dbReference type="Proteomes" id="UP000240418">
    <property type="component" value="Unassembled WGS sequence"/>
</dbReference>
<dbReference type="InterPro" id="IPR006311">
    <property type="entry name" value="TAT_signal"/>
</dbReference>
<organism evidence="1 2">
    <name type="scientific">Shimia abyssi</name>
    <dbReference type="NCBI Taxonomy" id="1662395"/>
    <lineage>
        <taxon>Bacteria</taxon>
        <taxon>Pseudomonadati</taxon>
        <taxon>Pseudomonadota</taxon>
        <taxon>Alphaproteobacteria</taxon>
        <taxon>Rhodobacterales</taxon>
        <taxon>Roseobacteraceae</taxon>
    </lineage>
</organism>
<dbReference type="SUPFAM" id="SSF51556">
    <property type="entry name" value="Metallo-dependent hydrolases"/>
    <property type="match status" value="1"/>
</dbReference>
<comment type="caution">
    <text evidence="1">The sequence shown here is derived from an EMBL/GenBank/DDBJ whole genome shotgun (WGS) entry which is preliminary data.</text>
</comment>
<dbReference type="NCBIfam" id="TIGR01409">
    <property type="entry name" value="TAT_signal_seq"/>
    <property type="match status" value="1"/>
</dbReference>
<name>A0A2P8FI61_9RHOB</name>
<dbReference type="PROSITE" id="PS51365">
    <property type="entry name" value="RENAL_DIPEPTIDASE_2"/>
    <property type="match status" value="1"/>
</dbReference>